<gene>
    <name evidence="1" type="ORF">TPC1_30900</name>
</gene>
<dbReference type="AlphaFoldDB" id="A0A146K102"/>
<sequence>PLCELQQLSPEKSSIFIQSQQTVPKLLVSESILILKQQFQCVIHVDEEQTETTFQLVEWLTFNLLLTDEILYDVQVIDSVYDSVILQLNEHFIEFSFQIAQIITPCLFLLLHQHQTTDFVIQLSKPISDSHFVIPLKYVQGDISQLAKEKLVLQQTFDKSCLMSLYVFIVQDTQIKQVQLKFDIESRSFTFNKQSLDFPDQVQEINDQKLLEQFSLQNYIGVQVNKTVFLMQQCVHRQFIYDFYVLKFGLKQNLQFQNLVQTQAFTNIQEMQSQYKIQQQNIVKSSSHVLLTDSVPLYKSNVIVKKEVQKKIQTEQSNSKSNLIKTQTSQTNVSSQTKATKPTEYQTFCQQLLETPPLFEQEFLQKQKKELIERFFDDFSTLSSNKNTFRFSAEEKAVFVAKKGKMCKNDPEKPIFFVKAVQNEKTVVFADNDGGKYEFEVENEEVAQKVAKMAAVT</sequence>
<feature type="non-terminal residue" evidence="1">
    <location>
        <position position="1"/>
    </location>
</feature>
<reference evidence="1" key="1">
    <citation type="submission" date="2015-07" db="EMBL/GenBank/DDBJ databases">
        <title>Adaptation to a free-living lifestyle via gene acquisitions in the diplomonad Trepomonas sp. PC1.</title>
        <authorList>
            <person name="Xu F."/>
            <person name="Jerlstrom-Hultqvist J."/>
            <person name="Kolisko M."/>
            <person name="Simpson A.G.B."/>
            <person name="Roger A.J."/>
            <person name="Svard S.G."/>
            <person name="Andersson J.O."/>
        </authorList>
    </citation>
    <scope>NUCLEOTIDE SEQUENCE</scope>
    <source>
        <strain evidence="1">PC1</strain>
    </source>
</reference>
<organism evidence="1">
    <name type="scientific">Trepomonas sp. PC1</name>
    <dbReference type="NCBI Taxonomy" id="1076344"/>
    <lineage>
        <taxon>Eukaryota</taxon>
        <taxon>Metamonada</taxon>
        <taxon>Diplomonadida</taxon>
        <taxon>Hexamitidae</taxon>
        <taxon>Hexamitinae</taxon>
        <taxon>Trepomonas</taxon>
    </lineage>
</organism>
<protein>
    <submittedName>
        <fullName evidence="1">Uncharacterized protein</fullName>
    </submittedName>
</protein>
<feature type="non-terminal residue" evidence="1">
    <location>
        <position position="457"/>
    </location>
</feature>
<dbReference type="EMBL" id="GDID01007001">
    <property type="protein sequence ID" value="JAP89605.1"/>
    <property type="molecule type" value="Transcribed_RNA"/>
</dbReference>
<accession>A0A146K102</accession>
<name>A0A146K102_9EUKA</name>
<proteinExistence type="predicted"/>
<evidence type="ECO:0000313" key="1">
    <source>
        <dbReference type="EMBL" id="JAP89605.1"/>
    </source>
</evidence>